<gene>
    <name evidence="13" type="ORF">SAMN02745673_00438</name>
</gene>
<feature type="transmembrane region" description="Helical" evidence="10">
    <location>
        <begin position="7"/>
        <end position="26"/>
    </location>
</feature>
<keyword evidence="5" id="KW-0547">Nucleotide-binding</keyword>
<feature type="region of interest" description="Disordered" evidence="9">
    <location>
        <begin position="332"/>
        <end position="354"/>
    </location>
</feature>
<dbReference type="InterPro" id="IPR011712">
    <property type="entry name" value="Sig_transdc_His_kin_sub3_dim/P"/>
</dbReference>
<dbReference type="InterPro" id="IPR050482">
    <property type="entry name" value="Sensor_HK_TwoCompSys"/>
</dbReference>
<reference evidence="13 14" key="1">
    <citation type="submission" date="2017-02" db="EMBL/GenBank/DDBJ databases">
        <authorList>
            <person name="Peterson S.W."/>
        </authorList>
    </citation>
    <scope>NUCLEOTIDE SEQUENCE [LARGE SCALE GENOMIC DNA]</scope>
    <source>
        <strain evidence="13 14">DSM 45154</strain>
    </source>
</reference>
<name>A0A1T4KL53_9ACTN</name>
<dbReference type="Pfam" id="PF02518">
    <property type="entry name" value="HATPase_c"/>
    <property type="match status" value="1"/>
</dbReference>
<evidence type="ECO:0000256" key="3">
    <source>
        <dbReference type="ARBA" id="ARBA00022553"/>
    </source>
</evidence>
<evidence type="ECO:0000256" key="2">
    <source>
        <dbReference type="ARBA" id="ARBA00012438"/>
    </source>
</evidence>
<dbReference type="AlphaFoldDB" id="A0A1T4KL53"/>
<dbReference type="Pfam" id="PF07730">
    <property type="entry name" value="HisKA_3"/>
    <property type="match status" value="1"/>
</dbReference>
<dbReference type="GO" id="GO:0046983">
    <property type="term" value="F:protein dimerization activity"/>
    <property type="evidence" value="ECO:0007669"/>
    <property type="project" value="InterPro"/>
</dbReference>
<keyword evidence="6 13" id="KW-0418">Kinase</keyword>
<sequence length="393" mass="42210">MRITGRLVPWSTVVFVVLAVIDSYLGNRITVPWPLLAADAALGAGLVVGGRGFGSRPWARWVVAAAPAVSTASIGLAGLVVARSASGRRWRQALPLCGLFAVALALGLHAPWTPLEPIEPLWVELLLVAVAVAALAAASAYRGARADLVRVLRERALDAEREQRFRVENARMEERNRIAREMHDVLAHRLTLISLNASALTYRPDLDAADRDALAEEILTNTRQSLAEVRGILSDLRSREGEAEEADRPQPTFDELGRLFEENRRAGVRLEVRDEVSGRLPAPANTGRHAYRIVQEALTNARKHGAPGRVEVRITPDGAEAVLIEVRNPVRNRSGAGGADAAGGGREGAHTGASDSGVGLVGLAERAAICGGSLSWSDSADHFELRVRLPWSP</sequence>
<organism evidence="13 14">
    <name type="scientific">Marinactinospora thermotolerans DSM 45154</name>
    <dbReference type="NCBI Taxonomy" id="1122192"/>
    <lineage>
        <taxon>Bacteria</taxon>
        <taxon>Bacillati</taxon>
        <taxon>Actinomycetota</taxon>
        <taxon>Actinomycetes</taxon>
        <taxon>Streptosporangiales</taxon>
        <taxon>Nocardiopsidaceae</taxon>
        <taxon>Marinactinospora</taxon>
    </lineage>
</organism>
<keyword evidence="7" id="KW-0067">ATP-binding</keyword>
<dbReference type="InterPro" id="IPR003594">
    <property type="entry name" value="HATPase_dom"/>
</dbReference>
<evidence type="ECO:0000256" key="10">
    <source>
        <dbReference type="SAM" id="Phobius"/>
    </source>
</evidence>
<keyword evidence="14" id="KW-1185">Reference proteome</keyword>
<evidence type="ECO:0000256" key="8">
    <source>
        <dbReference type="ARBA" id="ARBA00023012"/>
    </source>
</evidence>
<feature type="compositionally biased region" description="Gly residues" evidence="9">
    <location>
        <begin position="335"/>
        <end position="346"/>
    </location>
</feature>
<evidence type="ECO:0000256" key="9">
    <source>
        <dbReference type="SAM" id="MobiDB-lite"/>
    </source>
</evidence>
<dbReference type="RefSeq" id="WP_078759835.1">
    <property type="nucleotide sequence ID" value="NZ_FUWS01000001.1"/>
</dbReference>
<keyword evidence="8" id="KW-0902">Two-component regulatory system</keyword>
<feature type="transmembrane region" description="Helical" evidence="10">
    <location>
        <begin position="93"/>
        <end position="110"/>
    </location>
</feature>
<dbReference type="Proteomes" id="UP000190637">
    <property type="component" value="Unassembled WGS sequence"/>
</dbReference>
<dbReference type="GO" id="GO:0000155">
    <property type="term" value="F:phosphorelay sensor kinase activity"/>
    <property type="evidence" value="ECO:0007669"/>
    <property type="project" value="InterPro"/>
</dbReference>
<evidence type="ECO:0000259" key="12">
    <source>
        <dbReference type="Pfam" id="PF07730"/>
    </source>
</evidence>
<keyword evidence="10" id="KW-1133">Transmembrane helix</keyword>
<keyword evidence="3" id="KW-0597">Phosphoprotein</keyword>
<dbReference type="EMBL" id="FUWS01000001">
    <property type="protein sequence ID" value="SJZ43139.1"/>
    <property type="molecule type" value="Genomic_DNA"/>
</dbReference>
<evidence type="ECO:0000313" key="13">
    <source>
        <dbReference type="EMBL" id="SJZ43139.1"/>
    </source>
</evidence>
<dbReference type="Gene3D" id="1.20.5.1930">
    <property type="match status" value="1"/>
</dbReference>
<dbReference type="EC" id="2.7.13.3" evidence="2"/>
<dbReference type="PANTHER" id="PTHR24421:SF10">
    <property type="entry name" value="NITRATE_NITRITE SENSOR PROTEIN NARQ"/>
    <property type="match status" value="1"/>
</dbReference>
<evidence type="ECO:0000256" key="4">
    <source>
        <dbReference type="ARBA" id="ARBA00022679"/>
    </source>
</evidence>
<dbReference type="GO" id="GO:0005524">
    <property type="term" value="F:ATP binding"/>
    <property type="evidence" value="ECO:0007669"/>
    <property type="project" value="UniProtKB-KW"/>
</dbReference>
<dbReference type="PANTHER" id="PTHR24421">
    <property type="entry name" value="NITRATE/NITRITE SENSOR PROTEIN NARX-RELATED"/>
    <property type="match status" value="1"/>
</dbReference>
<accession>A0A1T4KL53</accession>
<evidence type="ECO:0000259" key="11">
    <source>
        <dbReference type="Pfam" id="PF02518"/>
    </source>
</evidence>
<comment type="catalytic activity">
    <reaction evidence="1">
        <text>ATP + protein L-histidine = ADP + protein N-phospho-L-histidine.</text>
        <dbReference type="EC" id="2.7.13.3"/>
    </reaction>
</comment>
<dbReference type="CDD" id="cd16917">
    <property type="entry name" value="HATPase_UhpB-NarQ-NarX-like"/>
    <property type="match status" value="1"/>
</dbReference>
<feature type="domain" description="Histidine kinase/HSP90-like ATPase" evidence="11">
    <location>
        <begin position="288"/>
        <end position="390"/>
    </location>
</feature>
<evidence type="ECO:0000313" key="14">
    <source>
        <dbReference type="Proteomes" id="UP000190637"/>
    </source>
</evidence>
<dbReference type="InterPro" id="IPR036890">
    <property type="entry name" value="HATPase_C_sf"/>
</dbReference>
<dbReference type="Gene3D" id="3.30.565.10">
    <property type="entry name" value="Histidine kinase-like ATPase, C-terminal domain"/>
    <property type="match status" value="1"/>
</dbReference>
<evidence type="ECO:0000256" key="5">
    <source>
        <dbReference type="ARBA" id="ARBA00022741"/>
    </source>
</evidence>
<keyword evidence="4" id="KW-0808">Transferase</keyword>
<proteinExistence type="predicted"/>
<feature type="domain" description="Signal transduction histidine kinase subgroup 3 dimerisation and phosphoacceptor" evidence="12">
    <location>
        <begin position="174"/>
        <end position="239"/>
    </location>
</feature>
<feature type="transmembrane region" description="Helical" evidence="10">
    <location>
        <begin position="122"/>
        <end position="141"/>
    </location>
</feature>
<feature type="transmembrane region" description="Helical" evidence="10">
    <location>
        <begin position="58"/>
        <end position="81"/>
    </location>
</feature>
<keyword evidence="10" id="KW-0812">Transmembrane</keyword>
<evidence type="ECO:0000256" key="6">
    <source>
        <dbReference type="ARBA" id="ARBA00022777"/>
    </source>
</evidence>
<dbReference type="GO" id="GO:0016020">
    <property type="term" value="C:membrane"/>
    <property type="evidence" value="ECO:0007669"/>
    <property type="project" value="InterPro"/>
</dbReference>
<evidence type="ECO:0000256" key="1">
    <source>
        <dbReference type="ARBA" id="ARBA00000085"/>
    </source>
</evidence>
<dbReference type="STRING" id="1122192.SAMN02745673_00438"/>
<keyword evidence="10" id="KW-0472">Membrane</keyword>
<dbReference type="SUPFAM" id="SSF55874">
    <property type="entry name" value="ATPase domain of HSP90 chaperone/DNA topoisomerase II/histidine kinase"/>
    <property type="match status" value="1"/>
</dbReference>
<dbReference type="OrthoDB" id="227596at2"/>
<protein>
    <recommendedName>
        <fullName evidence="2">histidine kinase</fullName>
        <ecNumber evidence="2">2.7.13.3</ecNumber>
    </recommendedName>
</protein>
<evidence type="ECO:0000256" key="7">
    <source>
        <dbReference type="ARBA" id="ARBA00022840"/>
    </source>
</evidence>